<feature type="transmembrane region" description="Helical" evidence="1">
    <location>
        <begin position="126"/>
        <end position="150"/>
    </location>
</feature>
<feature type="transmembrane region" description="Helical" evidence="1">
    <location>
        <begin position="12"/>
        <end position="34"/>
    </location>
</feature>
<keyword evidence="1" id="KW-0472">Membrane</keyword>
<feature type="transmembrane region" description="Helical" evidence="1">
    <location>
        <begin position="171"/>
        <end position="193"/>
    </location>
</feature>
<feature type="transmembrane region" description="Helical" evidence="1">
    <location>
        <begin position="238"/>
        <end position="261"/>
    </location>
</feature>
<keyword evidence="1" id="KW-0812">Transmembrane</keyword>
<dbReference type="Proteomes" id="UP000095552">
    <property type="component" value="Unassembled WGS sequence"/>
</dbReference>
<protein>
    <recommendedName>
        <fullName evidence="4">TIGR00374 family protein</fullName>
    </recommendedName>
</protein>
<keyword evidence="3" id="KW-1185">Reference proteome</keyword>
<feature type="transmembrane region" description="Helical" evidence="1">
    <location>
        <begin position="313"/>
        <end position="337"/>
    </location>
</feature>
<gene>
    <name evidence="2" type="ORF">BFP71_07065</name>
</gene>
<sequence>MLMDSEKALKTLNVRSVWIPVIIGLGIVVALAITDDRLNVETLGLIKDISPIALVVSVFVLLSKDLVNMARLKFLSKKSVFWASAIRIIFLWEFAIAVTPPVLGATGVLVYIMFREKLSFGTALAYTLLLATFDNLFFLTASPLAILISNGAVLPDSTAATNNLGQSIRSLFWLSYALIAVYTSFMLSAVLLFPKAIRRLTAWVMNLKWLKKWRLTVLKQADDLLLVSQILKGKSVKFWLTILGITYLVWILKYSVLNGLVSGFAEPTLMDQGILLGRHLIMWIVLLVSPAPGNAGAAELIFPLFFEDYLKDYTFICLLIWRLLSYYPYLLIGALILPKWIRGAKS</sequence>
<dbReference type="GO" id="GO:0005886">
    <property type="term" value="C:plasma membrane"/>
    <property type="evidence" value="ECO:0007669"/>
    <property type="project" value="UniProtKB-SubCell"/>
</dbReference>
<proteinExistence type="predicted"/>
<dbReference type="PANTHER" id="PTHR37693">
    <property type="entry name" value="PHOSPHATIDYLGLYCEROL LYSYLTRANSFERASE"/>
    <property type="match status" value="1"/>
</dbReference>
<evidence type="ECO:0000313" key="2">
    <source>
        <dbReference type="EMBL" id="OEK05871.1"/>
    </source>
</evidence>
<evidence type="ECO:0008006" key="4">
    <source>
        <dbReference type="Google" id="ProtNLM"/>
    </source>
</evidence>
<evidence type="ECO:0000313" key="3">
    <source>
        <dbReference type="Proteomes" id="UP000095552"/>
    </source>
</evidence>
<dbReference type="EMBL" id="MDGQ01000004">
    <property type="protein sequence ID" value="OEK05871.1"/>
    <property type="molecule type" value="Genomic_DNA"/>
</dbReference>
<evidence type="ECO:0000256" key="1">
    <source>
        <dbReference type="SAM" id="Phobius"/>
    </source>
</evidence>
<comment type="caution">
    <text evidence="2">The sequence shown here is derived from an EMBL/GenBank/DDBJ whole genome shotgun (WGS) entry which is preliminary data.</text>
</comment>
<keyword evidence="1" id="KW-1133">Transmembrane helix</keyword>
<dbReference type="AlphaFoldDB" id="A0A1E5T3F5"/>
<dbReference type="STRING" id="1563681.BFP71_07065"/>
<feature type="transmembrane region" description="Helical" evidence="1">
    <location>
        <begin position="273"/>
        <end position="293"/>
    </location>
</feature>
<accession>A0A1E5T3F5</accession>
<name>A0A1E5T3F5_9BACT</name>
<organism evidence="2 3">
    <name type="scientific">Roseivirga misakiensis</name>
    <dbReference type="NCBI Taxonomy" id="1563681"/>
    <lineage>
        <taxon>Bacteria</taxon>
        <taxon>Pseudomonadati</taxon>
        <taxon>Bacteroidota</taxon>
        <taxon>Cytophagia</taxon>
        <taxon>Cytophagales</taxon>
        <taxon>Roseivirgaceae</taxon>
        <taxon>Roseivirga</taxon>
    </lineage>
</organism>
<reference evidence="2 3" key="1">
    <citation type="submission" date="2016-08" db="EMBL/GenBank/DDBJ databases">
        <title>Draft genome of Fabibacter sp. strain SK-8.</title>
        <authorList>
            <person name="Wong S.-K."/>
            <person name="Hamasaki K."/>
            <person name="Yoshizawa S."/>
        </authorList>
    </citation>
    <scope>NUCLEOTIDE SEQUENCE [LARGE SCALE GENOMIC DNA]</scope>
    <source>
        <strain evidence="2 3">SK-8</strain>
    </source>
</reference>
<dbReference type="PANTHER" id="PTHR37693:SF1">
    <property type="entry name" value="INTEGRAL MEMBRANE PROTEIN"/>
    <property type="match status" value="1"/>
</dbReference>
<feature type="transmembrane region" description="Helical" evidence="1">
    <location>
        <begin position="88"/>
        <end position="114"/>
    </location>
</feature>